<sequence length="152" mass="17095">MRKAIEARKVLDERKTGTAILSAQQLRWRESVAFDTDLAVTFEPRQLYEFNTRLWTDPTRLRALQERPDELLAAFGLAKAAALLPEDTVLENRRLTAEELAAMRQIMAAASQQELFLQAQKALGTALKDDGYGLPLLVSPTIIAVIMITLLW</sequence>
<organism evidence="2 3">
    <name type="scientific">Thermogemmatispora aurantia</name>
    <dbReference type="NCBI Taxonomy" id="2045279"/>
    <lineage>
        <taxon>Bacteria</taxon>
        <taxon>Bacillati</taxon>
        <taxon>Chloroflexota</taxon>
        <taxon>Ktedonobacteria</taxon>
        <taxon>Thermogemmatisporales</taxon>
        <taxon>Thermogemmatisporaceae</taxon>
        <taxon>Thermogemmatispora</taxon>
    </lineage>
</organism>
<keyword evidence="3" id="KW-1185">Reference proteome</keyword>
<proteinExistence type="predicted"/>
<dbReference type="EMBL" id="BKZV01000003">
    <property type="protein sequence ID" value="GER83871.1"/>
    <property type="molecule type" value="Genomic_DNA"/>
</dbReference>
<comment type="caution">
    <text evidence="2">The sequence shown here is derived from an EMBL/GenBank/DDBJ whole genome shotgun (WGS) entry which is preliminary data.</text>
</comment>
<name>A0A5J4KB32_9CHLR</name>
<dbReference type="RefSeq" id="WP_151728573.1">
    <property type="nucleotide sequence ID" value="NZ_BKZV01000003.1"/>
</dbReference>
<evidence type="ECO:0000313" key="2">
    <source>
        <dbReference type="EMBL" id="GER83871.1"/>
    </source>
</evidence>
<keyword evidence="1" id="KW-0472">Membrane</keyword>
<protein>
    <submittedName>
        <fullName evidence="2">Uncharacterized protein</fullName>
    </submittedName>
</protein>
<keyword evidence="1" id="KW-0812">Transmembrane</keyword>
<evidence type="ECO:0000256" key="1">
    <source>
        <dbReference type="SAM" id="Phobius"/>
    </source>
</evidence>
<evidence type="ECO:0000313" key="3">
    <source>
        <dbReference type="Proteomes" id="UP000334820"/>
    </source>
</evidence>
<dbReference type="Proteomes" id="UP000334820">
    <property type="component" value="Unassembled WGS sequence"/>
</dbReference>
<reference evidence="2 3" key="1">
    <citation type="journal article" date="2019" name="Int. J. Syst. Evol. Microbiol.">
        <title>Thermogemmatispora aurantia sp. nov. and Thermogemmatispora argillosa sp. nov., within the class Ktedonobacteria, and emended description of the genus Thermogemmatispora.</title>
        <authorList>
            <person name="Zheng Y."/>
            <person name="Wang C.M."/>
            <person name="Sakai Y."/>
            <person name="Abe K."/>
            <person name="Yokota A."/>
            <person name="Yabe S."/>
        </authorList>
    </citation>
    <scope>NUCLEOTIDE SEQUENCE [LARGE SCALE GENOMIC DNA]</scope>
    <source>
        <strain evidence="2 3">A1-2</strain>
    </source>
</reference>
<gene>
    <name evidence="2" type="ORF">KTAU_25080</name>
</gene>
<keyword evidence="1" id="KW-1133">Transmembrane helix</keyword>
<dbReference type="AlphaFoldDB" id="A0A5J4KB32"/>
<feature type="transmembrane region" description="Helical" evidence="1">
    <location>
        <begin position="131"/>
        <end position="151"/>
    </location>
</feature>
<accession>A0A5J4KB32</accession>